<reference evidence="3" key="2">
    <citation type="journal article" date="2018" name="BMC Genomics">
        <title>A manually annotated Actinidia chinensis var. chinensis (kiwifruit) genome highlights the challenges associated with draft genomes and gene prediction in plants.</title>
        <authorList>
            <person name="Pilkington S.M."/>
            <person name="Crowhurst R."/>
            <person name="Hilario E."/>
            <person name="Nardozza S."/>
            <person name="Fraser L."/>
            <person name="Peng Y."/>
            <person name="Gunaseelan K."/>
            <person name="Simpson R."/>
            <person name="Tahir J."/>
            <person name="Deroles S.C."/>
            <person name="Templeton K."/>
            <person name="Luo Z."/>
            <person name="Davy M."/>
            <person name="Cheng C."/>
            <person name="McNeilage M."/>
            <person name="Scaglione D."/>
            <person name="Liu Y."/>
            <person name="Zhang Q."/>
            <person name="Datson P."/>
            <person name="De Silva N."/>
            <person name="Gardiner S.E."/>
            <person name="Bassett H."/>
            <person name="Chagne D."/>
            <person name="McCallum J."/>
            <person name="Dzierzon H."/>
            <person name="Deng C."/>
            <person name="Wang Y.Y."/>
            <person name="Barron L."/>
            <person name="Manako K."/>
            <person name="Bowen J."/>
            <person name="Foster T.M."/>
            <person name="Erridge Z.A."/>
            <person name="Tiffin H."/>
            <person name="Waite C.N."/>
            <person name="Davies K.M."/>
            <person name="Grierson E.P."/>
            <person name="Laing W.A."/>
            <person name="Kirk R."/>
            <person name="Chen X."/>
            <person name="Wood M."/>
            <person name="Montefiori M."/>
            <person name="Brummell D.A."/>
            <person name="Schwinn K.E."/>
            <person name="Catanach A."/>
            <person name="Fullerton C."/>
            <person name="Li D."/>
            <person name="Meiyalaghan S."/>
            <person name="Nieuwenhuizen N."/>
            <person name="Read N."/>
            <person name="Prakash R."/>
            <person name="Hunter D."/>
            <person name="Zhang H."/>
            <person name="McKenzie M."/>
            <person name="Knabel M."/>
            <person name="Harris A."/>
            <person name="Allan A.C."/>
            <person name="Gleave A."/>
            <person name="Chen A."/>
            <person name="Janssen B.J."/>
            <person name="Plunkett B."/>
            <person name="Ampomah-Dwamena C."/>
            <person name="Voogd C."/>
            <person name="Leif D."/>
            <person name="Lafferty D."/>
            <person name="Souleyre E.J.F."/>
            <person name="Varkonyi-Gasic E."/>
            <person name="Gambi F."/>
            <person name="Hanley J."/>
            <person name="Yao J.L."/>
            <person name="Cheung J."/>
            <person name="David K.M."/>
            <person name="Warren B."/>
            <person name="Marsh K."/>
            <person name="Snowden K.C."/>
            <person name="Lin-Wang K."/>
            <person name="Brian L."/>
            <person name="Martinez-Sanchez M."/>
            <person name="Wang M."/>
            <person name="Ileperuma N."/>
            <person name="Macnee N."/>
            <person name="Campin R."/>
            <person name="McAtee P."/>
            <person name="Drummond R.S.M."/>
            <person name="Espley R.V."/>
            <person name="Ireland H.S."/>
            <person name="Wu R."/>
            <person name="Atkinson R.G."/>
            <person name="Karunairetnam S."/>
            <person name="Bulley S."/>
            <person name="Chunkath S."/>
            <person name="Hanley Z."/>
            <person name="Storey R."/>
            <person name="Thrimawithana A.H."/>
            <person name="Thomson S."/>
            <person name="David C."/>
            <person name="Testolin R."/>
            <person name="Huang H."/>
            <person name="Hellens R.P."/>
            <person name="Schaffer R.J."/>
        </authorList>
    </citation>
    <scope>NUCLEOTIDE SEQUENCE [LARGE SCALE GENOMIC DNA]</scope>
    <source>
        <strain evidence="3">cv. Red5</strain>
    </source>
</reference>
<dbReference type="InParanoid" id="A0A2R6R0S9"/>
<evidence type="ECO:0000313" key="2">
    <source>
        <dbReference type="EMBL" id="PSS18240.1"/>
    </source>
</evidence>
<proteinExistence type="predicted"/>
<feature type="compositionally biased region" description="Polar residues" evidence="1">
    <location>
        <begin position="55"/>
        <end position="68"/>
    </location>
</feature>
<dbReference type="Proteomes" id="UP000241394">
    <property type="component" value="Chromosome LG11"/>
</dbReference>
<dbReference type="AlphaFoldDB" id="A0A2R6R0S9"/>
<reference evidence="2 3" key="1">
    <citation type="submission" date="2017-07" db="EMBL/GenBank/DDBJ databases">
        <title>An improved, manually edited Actinidia chinensis var. chinensis (kiwifruit) genome highlights the challenges associated with draft genomes and gene prediction in plants.</title>
        <authorList>
            <person name="Pilkington S."/>
            <person name="Crowhurst R."/>
            <person name="Hilario E."/>
            <person name="Nardozza S."/>
            <person name="Fraser L."/>
            <person name="Peng Y."/>
            <person name="Gunaseelan K."/>
            <person name="Simpson R."/>
            <person name="Tahir J."/>
            <person name="Deroles S."/>
            <person name="Templeton K."/>
            <person name="Luo Z."/>
            <person name="Davy M."/>
            <person name="Cheng C."/>
            <person name="Mcneilage M."/>
            <person name="Scaglione D."/>
            <person name="Liu Y."/>
            <person name="Zhang Q."/>
            <person name="Datson P."/>
            <person name="De Silva N."/>
            <person name="Gardiner S."/>
            <person name="Bassett H."/>
            <person name="Chagne D."/>
            <person name="Mccallum J."/>
            <person name="Dzierzon H."/>
            <person name="Deng C."/>
            <person name="Wang Y.-Y."/>
            <person name="Barron N."/>
            <person name="Manako K."/>
            <person name="Bowen J."/>
            <person name="Foster T."/>
            <person name="Erridge Z."/>
            <person name="Tiffin H."/>
            <person name="Waite C."/>
            <person name="Davies K."/>
            <person name="Grierson E."/>
            <person name="Laing W."/>
            <person name="Kirk R."/>
            <person name="Chen X."/>
            <person name="Wood M."/>
            <person name="Montefiori M."/>
            <person name="Brummell D."/>
            <person name="Schwinn K."/>
            <person name="Catanach A."/>
            <person name="Fullerton C."/>
            <person name="Li D."/>
            <person name="Meiyalaghan S."/>
            <person name="Nieuwenhuizen N."/>
            <person name="Read N."/>
            <person name="Prakash R."/>
            <person name="Hunter D."/>
            <person name="Zhang H."/>
            <person name="Mckenzie M."/>
            <person name="Knabel M."/>
            <person name="Harris A."/>
            <person name="Allan A."/>
            <person name="Chen A."/>
            <person name="Janssen B."/>
            <person name="Plunkett B."/>
            <person name="Dwamena C."/>
            <person name="Voogd C."/>
            <person name="Leif D."/>
            <person name="Lafferty D."/>
            <person name="Souleyre E."/>
            <person name="Varkonyi-Gasic E."/>
            <person name="Gambi F."/>
            <person name="Hanley J."/>
            <person name="Yao J.-L."/>
            <person name="Cheung J."/>
            <person name="David K."/>
            <person name="Warren B."/>
            <person name="Marsh K."/>
            <person name="Snowden K."/>
            <person name="Lin-Wang K."/>
            <person name="Brian L."/>
            <person name="Martinez-Sanchez M."/>
            <person name="Wang M."/>
            <person name="Ileperuma N."/>
            <person name="Macnee N."/>
            <person name="Campin R."/>
            <person name="Mcatee P."/>
            <person name="Drummond R."/>
            <person name="Espley R."/>
            <person name="Ireland H."/>
            <person name="Wu R."/>
            <person name="Atkinson R."/>
            <person name="Karunairetnam S."/>
            <person name="Bulley S."/>
            <person name="Chunkath S."/>
            <person name="Hanley Z."/>
            <person name="Storey R."/>
            <person name="Thrimawithana A."/>
            <person name="Thomson S."/>
            <person name="David C."/>
            <person name="Testolin R."/>
        </authorList>
    </citation>
    <scope>NUCLEOTIDE SEQUENCE [LARGE SCALE GENOMIC DNA]</scope>
    <source>
        <strain evidence="3">cv. Red5</strain>
        <tissue evidence="2">Young leaf</tissue>
    </source>
</reference>
<protein>
    <submittedName>
        <fullName evidence="2">Prolyl 3,4-dihydroxylase</fullName>
    </submittedName>
</protein>
<accession>A0A2R6R0S9</accession>
<feature type="compositionally biased region" description="Basic and acidic residues" evidence="1">
    <location>
        <begin position="81"/>
        <end position="111"/>
    </location>
</feature>
<feature type="region of interest" description="Disordered" evidence="1">
    <location>
        <begin position="220"/>
        <end position="241"/>
    </location>
</feature>
<evidence type="ECO:0000313" key="3">
    <source>
        <dbReference type="Proteomes" id="UP000241394"/>
    </source>
</evidence>
<keyword evidence="3" id="KW-1185">Reference proteome</keyword>
<evidence type="ECO:0000256" key="1">
    <source>
        <dbReference type="SAM" id="MobiDB-lite"/>
    </source>
</evidence>
<dbReference type="OMA" id="TTHENES"/>
<dbReference type="Gramene" id="PSS18240">
    <property type="protein sequence ID" value="PSS18240"/>
    <property type="gene ID" value="CEY00_Acc04396"/>
</dbReference>
<feature type="compositionally biased region" description="Basic and acidic residues" evidence="1">
    <location>
        <begin position="148"/>
        <end position="166"/>
    </location>
</feature>
<name>A0A2R6R0S9_ACTCC</name>
<comment type="caution">
    <text evidence="2">The sequence shown here is derived from an EMBL/GenBank/DDBJ whole genome shotgun (WGS) entry which is preliminary data.</text>
</comment>
<sequence>MGCGISKYGLADQVAPLRRKLEEFRRNDRDIEDDTPSTKQLLKDGGEDSFKSRKSASSTALEQKQSMRNMVGCDSVTKGKKGGEGGENEVERKNEVVTVERRDNRNSKESEASEEEDEEEEGRRISDYDASALWIGSPSFREYCTNDSHLEDSFGANDNKDEENKQNKGKREKFHASPQPNEGPEKKSIRKERKGRRFRNVFPTGRSSSVKRMFHVTSCYNPNNVSASPHHKLEKPIDKTV</sequence>
<feature type="region of interest" description="Disordered" evidence="1">
    <location>
        <begin position="145"/>
        <end position="206"/>
    </location>
</feature>
<feature type="region of interest" description="Disordered" evidence="1">
    <location>
        <begin position="25"/>
        <end position="131"/>
    </location>
</feature>
<gene>
    <name evidence="2" type="ORF">CEY00_Acc04396</name>
</gene>
<dbReference type="EMBL" id="NKQK01000011">
    <property type="protein sequence ID" value="PSS18240.1"/>
    <property type="molecule type" value="Genomic_DNA"/>
</dbReference>
<feature type="compositionally biased region" description="Basic residues" evidence="1">
    <location>
        <begin position="188"/>
        <end position="199"/>
    </location>
</feature>
<organism evidence="2 3">
    <name type="scientific">Actinidia chinensis var. chinensis</name>
    <name type="common">Chinese soft-hair kiwi</name>
    <dbReference type="NCBI Taxonomy" id="1590841"/>
    <lineage>
        <taxon>Eukaryota</taxon>
        <taxon>Viridiplantae</taxon>
        <taxon>Streptophyta</taxon>
        <taxon>Embryophyta</taxon>
        <taxon>Tracheophyta</taxon>
        <taxon>Spermatophyta</taxon>
        <taxon>Magnoliopsida</taxon>
        <taxon>eudicotyledons</taxon>
        <taxon>Gunneridae</taxon>
        <taxon>Pentapetalae</taxon>
        <taxon>asterids</taxon>
        <taxon>Ericales</taxon>
        <taxon>Actinidiaceae</taxon>
        <taxon>Actinidia</taxon>
    </lineage>
</organism>
<dbReference type="OrthoDB" id="1684260at2759"/>
<feature type="compositionally biased region" description="Basic and acidic residues" evidence="1">
    <location>
        <begin position="41"/>
        <end position="51"/>
    </location>
</feature>